<evidence type="ECO:0000313" key="2">
    <source>
        <dbReference type="EMBL" id="KAH7936114.1"/>
    </source>
</evidence>
<dbReference type="EMBL" id="JABSTV010001255">
    <property type="protein sequence ID" value="KAH7936114.1"/>
    <property type="molecule type" value="Genomic_DNA"/>
</dbReference>
<dbReference type="AlphaFoldDB" id="A0A9D4PC99"/>
<sequence length="139" mass="16307">MAKRYNANQGITRRDHLQLKKCWNNLKQKWKEESARENRERHITGLPDFQSRANERLQYSSGPQAGISFDKQLRRTLPLETEDSLREKDATIHTMNTEINALEQYTRRCNFEIHGLPIERNENLMSILGRVAESLGELL</sequence>
<evidence type="ECO:0008006" key="4">
    <source>
        <dbReference type="Google" id="ProtNLM"/>
    </source>
</evidence>
<accession>A0A9D4PC99</accession>
<feature type="region of interest" description="Disordered" evidence="1">
    <location>
        <begin position="31"/>
        <end position="53"/>
    </location>
</feature>
<keyword evidence="3" id="KW-1185">Reference proteome</keyword>
<name>A0A9D4PC99_RHISA</name>
<gene>
    <name evidence="2" type="ORF">HPB52_018432</name>
</gene>
<proteinExistence type="predicted"/>
<protein>
    <recommendedName>
        <fullName evidence="4">Myb/SANT-like DNA-binding domain-containing protein</fullName>
    </recommendedName>
</protein>
<organism evidence="2 3">
    <name type="scientific">Rhipicephalus sanguineus</name>
    <name type="common">Brown dog tick</name>
    <name type="synonym">Ixodes sanguineus</name>
    <dbReference type="NCBI Taxonomy" id="34632"/>
    <lineage>
        <taxon>Eukaryota</taxon>
        <taxon>Metazoa</taxon>
        <taxon>Ecdysozoa</taxon>
        <taxon>Arthropoda</taxon>
        <taxon>Chelicerata</taxon>
        <taxon>Arachnida</taxon>
        <taxon>Acari</taxon>
        <taxon>Parasitiformes</taxon>
        <taxon>Ixodida</taxon>
        <taxon>Ixodoidea</taxon>
        <taxon>Ixodidae</taxon>
        <taxon>Rhipicephalinae</taxon>
        <taxon>Rhipicephalus</taxon>
        <taxon>Rhipicephalus</taxon>
    </lineage>
</organism>
<reference evidence="2" key="2">
    <citation type="submission" date="2021-09" db="EMBL/GenBank/DDBJ databases">
        <authorList>
            <person name="Jia N."/>
            <person name="Wang J."/>
            <person name="Shi W."/>
            <person name="Du L."/>
            <person name="Sun Y."/>
            <person name="Zhan W."/>
            <person name="Jiang J."/>
            <person name="Wang Q."/>
            <person name="Zhang B."/>
            <person name="Ji P."/>
            <person name="Sakyi L.B."/>
            <person name="Cui X."/>
            <person name="Yuan T."/>
            <person name="Jiang B."/>
            <person name="Yang W."/>
            <person name="Lam T.T.-Y."/>
            <person name="Chang Q."/>
            <person name="Ding S."/>
            <person name="Wang X."/>
            <person name="Zhu J."/>
            <person name="Ruan X."/>
            <person name="Zhao L."/>
            <person name="Wei J."/>
            <person name="Que T."/>
            <person name="Du C."/>
            <person name="Cheng J."/>
            <person name="Dai P."/>
            <person name="Han X."/>
            <person name="Huang E."/>
            <person name="Gao Y."/>
            <person name="Liu J."/>
            <person name="Shao H."/>
            <person name="Ye R."/>
            <person name="Li L."/>
            <person name="Wei W."/>
            <person name="Wang X."/>
            <person name="Wang C."/>
            <person name="Huo Q."/>
            <person name="Li W."/>
            <person name="Guo W."/>
            <person name="Chen H."/>
            <person name="Chen S."/>
            <person name="Zhou L."/>
            <person name="Zhou L."/>
            <person name="Ni X."/>
            <person name="Tian J."/>
            <person name="Zhou Y."/>
            <person name="Sheng Y."/>
            <person name="Liu T."/>
            <person name="Pan Y."/>
            <person name="Xia L."/>
            <person name="Li J."/>
            <person name="Zhao F."/>
            <person name="Cao W."/>
        </authorList>
    </citation>
    <scope>NUCLEOTIDE SEQUENCE</scope>
    <source>
        <strain evidence="2">Rsan-2018</strain>
        <tissue evidence="2">Larvae</tissue>
    </source>
</reference>
<feature type="compositionally biased region" description="Basic and acidic residues" evidence="1">
    <location>
        <begin position="31"/>
        <end position="43"/>
    </location>
</feature>
<evidence type="ECO:0000313" key="3">
    <source>
        <dbReference type="Proteomes" id="UP000821837"/>
    </source>
</evidence>
<evidence type="ECO:0000256" key="1">
    <source>
        <dbReference type="SAM" id="MobiDB-lite"/>
    </source>
</evidence>
<comment type="caution">
    <text evidence="2">The sequence shown here is derived from an EMBL/GenBank/DDBJ whole genome shotgun (WGS) entry which is preliminary data.</text>
</comment>
<reference evidence="2" key="1">
    <citation type="journal article" date="2020" name="Cell">
        <title>Large-Scale Comparative Analyses of Tick Genomes Elucidate Their Genetic Diversity and Vector Capacities.</title>
        <authorList>
            <consortium name="Tick Genome and Microbiome Consortium (TIGMIC)"/>
            <person name="Jia N."/>
            <person name="Wang J."/>
            <person name="Shi W."/>
            <person name="Du L."/>
            <person name="Sun Y."/>
            <person name="Zhan W."/>
            <person name="Jiang J.F."/>
            <person name="Wang Q."/>
            <person name="Zhang B."/>
            <person name="Ji P."/>
            <person name="Bell-Sakyi L."/>
            <person name="Cui X.M."/>
            <person name="Yuan T.T."/>
            <person name="Jiang B.G."/>
            <person name="Yang W.F."/>
            <person name="Lam T.T."/>
            <person name="Chang Q.C."/>
            <person name="Ding S.J."/>
            <person name="Wang X.J."/>
            <person name="Zhu J.G."/>
            <person name="Ruan X.D."/>
            <person name="Zhao L."/>
            <person name="Wei J.T."/>
            <person name="Ye R.Z."/>
            <person name="Que T.C."/>
            <person name="Du C.H."/>
            <person name="Zhou Y.H."/>
            <person name="Cheng J.X."/>
            <person name="Dai P.F."/>
            <person name="Guo W.B."/>
            <person name="Han X.H."/>
            <person name="Huang E.J."/>
            <person name="Li L.F."/>
            <person name="Wei W."/>
            <person name="Gao Y.C."/>
            <person name="Liu J.Z."/>
            <person name="Shao H.Z."/>
            <person name="Wang X."/>
            <person name="Wang C.C."/>
            <person name="Yang T.C."/>
            <person name="Huo Q.B."/>
            <person name="Li W."/>
            <person name="Chen H.Y."/>
            <person name="Chen S.E."/>
            <person name="Zhou L.G."/>
            <person name="Ni X.B."/>
            <person name="Tian J.H."/>
            <person name="Sheng Y."/>
            <person name="Liu T."/>
            <person name="Pan Y.S."/>
            <person name="Xia L.Y."/>
            <person name="Li J."/>
            <person name="Zhao F."/>
            <person name="Cao W.C."/>
        </authorList>
    </citation>
    <scope>NUCLEOTIDE SEQUENCE</scope>
    <source>
        <strain evidence="2">Rsan-2018</strain>
    </source>
</reference>
<dbReference type="Proteomes" id="UP000821837">
    <property type="component" value="Unassembled WGS sequence"/>
</dbReference>